<evidence type="ECO:0000313" key="9">
    <source>
        <dbReference type="EMBL" id="KAK2710520.1"/>
    </source>
</evidence>
<protein>
    <recommendedName>
        <fullName evidence="8">Integrin alpha first immunoglubulin-like domain-containing protein</fullName>
    </recommendedName>
</protein>
<feature type="non-terminal residue" evidence="9">
    <location>
        <position position="469"/>
    </location>
</feature>
<feature type="domain" description="Integrin alpha first immunoglubulin-like" evidence="8">
    <location>
        <begin position="280"/>
        <end position="446"/>
    </location>
</feature>
<proteinExistence type="predicted"/>
<evidence type="ECO:0000256" key="7">
    <source>
        <dbReference type="PROSITE-ProRule" id="PRU00803"/>
    </source>
</evidence>
<dbReference type="Pfam" id="PF08441">
    <property type="entry name" value="Integrin_A_Ig_1"/>
    <property type="match status" value="1"/>
</dbReference>
<dbReference type="InterPro" id="IPR013519">
    <property type="entry name" value="Int_alpha_beta-p"/>
</dbReference>
<dbReference type="Proteomes" id="UP001187531">
    <property type="component" value="Unassembled WGS sequence"/>
</dbReference>
<dbReference type="EMBL" id="JAVRJZ010000016">
    <property type="protein sequence ID" value="KAK2710520.1"/>
    <property type="molecule type" value="Genomic_DNA"/>
</dbReference>
<evidence type="ECO:0000259" key="8">
    <source>
        <dbReference type="Pfam" id="PF08441"/>
    </source>
</evidence>
<dbReference type="InterPro" id="IPR013517">
    <property type="entry name" value="FG-GAP"/>
</dbReference>
<evidence type="ECO:0000313" key="10">
    <source>
        <dbReference type="Proteomes" id="UP001187531"/>
    </source>
</evidence>
<comment type="subcellular location">
    <subcellularLocation>
        <location evidence="1">Membrane</location>
        <topology evidence="1">Single-pass type I membrane protein</topology>
    </subcellularLocation>
</comment>
<keyword evidence="5" id="KW-0472">Membrane</keyword>
<dbReference type="GO" id="GO:0008305">
    <property type="term" value="C:integrin complex"/>
    <property type="evidence" value="ECO:0007669"/>
    <property type="project" value="TreeGrafter"/>
</dbReference>
<keyword evidence="4" id="KW-0401">Integrin</keyword>
<organism evidence="9 10">
    <name type="scientific">Artemia franciscana</name>
    <name type="common">Brine shrimp</name>
    <name type="synonym">Artemia sanfranciscana</name>
    <dbReference type="NCBI Taxonomy" id="6661"/>
    <lineage>
        <taxon>Eukaryota</taxon>
        <taxon>Metazoa</taxon>
        <taxon>Ecdysozoa</taxon>
        <taxon>Arthropoda</taxon>
        <taxon>Crustacea</taxon>
        <taxon>Branchiopoda</taxon>
        <taxon>Anostraca</taxon>
        <taxon>Artemiidae</taxon>
        <taxon>Artemia</taxon>
    </lineage>
</organism>
<dbReference type="GO" id="GO:0007160">
    <property type="term" value="P:cell-matrix adhesion"/>
    <property type="evidence" value="ECO:0007669"/>
    <property type="project" value="TreeGrafter"/>
</dbReference>
<feature type="non-terminal residue" evidence="9">
    <location>
        <position position="1"/>
    </location>
</feature>
<dbReference type="AlphaFoldDB" id="A0AA88L757"/>
<gene>
    <name evidence="9" type="ORF">QYM36_011899</name>
</gene>
<dbReference type="GO" id="GO:0033627">
    <property type="term" value="P:cell adhesion mediated by integrin"/>
    <property type="evidence" value="ECO:0007669"/>
    <property type="project" value="TreeGrafter"/>
</dbReference>
<evidence type="ECO:0000256" key="4">
    <source>
        <dbReference type="ARBA" id="ARBA00023037"/>
    </source>
</evidence>
<dbReference type="Gene3D" id="2.130.10.130">
    <property type="entry name" value="Integrin alpha, N-terminal"/>
    <property type="match status" value="1"/>
</dbReference>
<sequence>ELDLVISKLPNTSPGPDMIHAIFIKNLNQTWKKSLLDIINQAWSEGIYPRLWKKGEASSCMTPLSTLSSFVKLFGDHTEVQYSIRECLNYSTLTDLIIKEGKVFRGLVTVIHDLLVGAPFYHGKDTGGAVYIFQNTPEGFTEYTPYTKLTGKPESRFGISISNMKDMNMDGFDDVAIGAPFEDRGVVYIYLGSKDGIIPEPSQSSLHTHKMSLAFDVSAIVNQRYHLECVHVIIRAEDIPGDPPVTFGAALSAGLDLDRNGYPDLLVGAYEEAKTFLIMTRPIIGITTSVLSEENLKNVDPNRKGCEKYPNATEVCFTFKPCLKIESIDTTKPILEVRYRIEAETYKPGKKFSRVRFANGHTDRSNVVEKVISFLDKTEPSECLEETVFLKENTKDIQTAIGFKMTYTLVQREPGILSEGDDFPLLSHYPILNQQEAAKTFFATFEKDCGNNDICESELQVSASLNLPL</sequence>
<dbReference type="GO" id="GO:0009897">
    <property type="term" value="C:external side of plasma membrane"/>
    <property type="evidence" value="ECO:0007669"/>
    <property type="project" value="TreeGrafter"/>
</dbReference>
<dbReference type="InterPro" id="IPR013649">
    <property type="entry name" value="Integrin_alpha_Ig-like_1"/>
</dbReference>
<dbReference type="GO" id="GO:0007229">
    <property type="term" value="P:integrin-mediated signaling pathway"/>
    <property type="evidence" value="ECO:0007669"/>
    <property type="project" value="UniProtKB-KW"/>
</dbReference>
<dbReference type="InterPro" id="IPR028994">
    <property type="entry name" value="Integrin_alpha_N"/>
</dbReference>
<evidence type="ECO:0000256" key="1">
    <source>
        <dbReference type="ARBA" id="ARBA00004479"/>
    </source>
</evidence>
<evidence type="ECO:0000256" key="3">
    <source>
        <dbReference type="ARBA" id="ARBA00022737"/>
    </source>
</evidence>
<dbReference type="GO" id="GO:0007157">
    <property type="term" value="P:heterophilic cell-cell adhesion via plasma membrane cell adhesion molecules"/>
    <property type="evidence" value="ECO:0007669"/>
    <property type="project" value="UniProtKB-ARBA"/>
</dbReference>
<dbReference type="Pfam" id="PF01839">
    <property type="entry name" value="FG-GAP"/>
    <property type="match status" value="2"/>
</dbReference>
<keyword evidence="3" id="KW-0677">Repeat</keyword>
<feature type="repeat" description="FG-GAP" evidence="7">
    <location>
        <begin position="142"/>
        <end position="199"/>
    </location>
</feature>
<accession>A0AA88L757</accession>
<dbReference type="Gene3D" id="2.60.40.1460">
    <property type="entry name" value="Integrin domains. Chain A, domain 2"/>
    <property type="match status" value="1"/>
</dbReference>
<dbReference type="SUPFAM" id="SSF69179">
    <property type="entry name" value="Integrin domains"/>
    <property type="match status" value="1"/>
</dbReference>
<evidence type="ECO:0000256" key="6">
    <source>
        <dbReference type="ARBA" id="ARBA00023180"/>
    </source>
</evidence>
<dbReference type="PROSITE" id="PS51470">
    <property type="entry name" value="FG_GAP"/>
    <property type="match status" value="1"/>
</dbReference>
<comment type="caution">
    <text evidence="9">The sequence shown here is derived from an EMBL/GenBank/DDBJ whole genome shotgun (WGS) entry which is preliminary data.</text>
</comment>
<dbReference type="PANTHER" id="PTHR23220:SF122">
    <property type="entry name" value="INTEGRIN ALPHA-PS1"/>
    <property type="match status" value="1"/>
</dbReference>
<reference evidence="9" key="1">
    <citation type="submission" date="2023-07" db="EMBL/GenBank/DDBJ databases">
        <title>Chromosome-level genome assembly of Artemia franciscana.</title>
        <authorList>
            <person name="Jo E."/>
        </authorList>
    </citation>
    <scope>NUCLEOTIDE SEQUENCE</scope>
    <source>
        <tissue evidence="9">Whole body</tissue>
    </source>
</reference>
<keyword evidence="2" id="KW-0732">Signal</keyword>
<keyword evidence="10" id="KW-1185">Reference proteome</keyword>
<dbReference type="GO" id="GO:0005178">
    <property type="term" value="F:integrin binding"/>
    <property type="evidence" value="ECO:0007669"/>
    <property type="project" value="TreeGrafter"/>
</dbReference>
<name>A0AA88L757_ARTSF</name>
<dbReference type="SMART" id="SM00191">
    <property type="entry name" value="Int_alpha"/>
    <property type="match status" value="3"/>
</dbReference>
<dbReference type="InterPro" id="IPR032695">
    <property type="entry name" value="Integrin_dom_sf"/>
</dbReference>
<dbReference type="SUPFAM" id="SSF69318">
    <property type="entry name" value="Integrin alpha N-terminal domain"/>
    <property type="match status" value="1"/>
</dbReference>
<keyword evidence="6" id="KW-0325">Glycoprotein</keyword>
<evidence type="ECO:0000256" key="5">
    <source>
        <dbReference type="ARBA" id="ARBA00023136"/>
    </source>
</evidence>
<evidence type="ECO:0000256" key="2">
    <source>
        <dbReference type="ARBA" id="ARBA00022729"/>
    </source>
</evidence>
<dbReference type="PANTHER" id="PTHR23220">
    <property type="entry name" value="INTEGRIN ALPHA"/>
    <property type="match status" value="1"/>
</dbReference>